<sequence>MAGAAIAVVLCFRNMSSNERAGNARELLKSPVRVALLQHLQVPCRLVEGVS</sequence>
<dbReference type="Proteomes" id="UP001266305">
    <property type="component" value="Unassembled WGS sequence"/>
</dbReference>
<name>A0ABQ9UA00_SAGOE</name>
<accession>A0ABQ9UA00</accession>
<evidence type="ECO:0000313" key="2">
    <source>
        <dbReference type="Proteomes" id="UP001266305"/>
    </source>
</evidence>
<comment type="caution">
    <text evidence="1">The sequence shown here is derived from an EMBL/GenBank/DDBJ whole genome shotgun (WGS) entry which is preliminary data.</text>
</comment>
<protein>
    <submittedName>
        <fullName evidence="1">Uncharacterized protein</fullName>
    </submittedName>
</protein>
<dbReference type="EMBL" id="JASSZA010000014">
    <property type="protein sequence ID" value="KAK2093866.1"/>
    <property type="molecule type" value="Genomic_DNA"/>
</dbReference>
<gene>
    <name evidence="1" type="ORF">P7K49_027604</name>
</gene>
<keyword evidence="2" id="KW-1185">Reference proteome</keyword>
<proteinExistence type="predicted"/>
<organism evidence="1 2">
    <name type="scientific">Saguinus oedipus</name>
    <name type="common">Cotton-top tamarin</name>
    <name type="synonym">Oedipomidas oedipus</name>
    <dbReference type="NCBI Taxonomy" id="9490"/>
    <lineage>
        <taxon>Eukaryota</taxon>
        <taxon>Metazoa</taxon>
        <taxon>Chordata</taxon>
        <taxon>Craniata</taxon>
        <taxon>Vertebrata</taxon>
        <taxon>Euteleostomi</taxon>
        <taxon>Mammalia</taxon>
        <taxon>Eutheria</taxon>
        <taxon>Euarchontoglires</taxon>
        <taxon>Primates</taxon>
        <taxon>Haplorrhini</taxon>
        <taxon>Platyrrhini</taxon>
        <taxon>Cebidae</taxon>
        <taxon>Callitrichinae</taxon>
        <taxon>Saguinus</taxon>
    </lineage>
</organism>
<reference evidence="1 2" key="1">
    <citation type="submission" date="2023-05" db="EMBL/GenBank/DDBJ databases">
        <title>B98-5 Cell Line De Novo Hybrid Assembly: An Optical Mapping Approach.</title>
        <authorList>
            <person name="Kananen K."/>
            <person name="Auerbach J.A."/>
            <person name="Kautto E."/>
            <person name="Blachly J.S."/>
        </authorList>
    </citation>
    <scope>NUCLEOTIDE SEQUENCE [LARGE SCALE GENOMIC DNA]</scope>
    <source>
        <strain evidence="1">B95-8</strain>
        <tissue evidence="1">Cell line</tissue>
    </source>
</reference>
<evidence type="ECO:0000313" key="1">
    <source>
        <dbReference type="EMBL" id="KAK2093866.1"/>
    </source>
</evidence>